<dbReference type="CDD" id="cd05006">
    <property type="entry name" value="SIS_GmhA"/>
    <property type="match status" value="1"/>
</dbReference>
<evidence type="ECO:0000259" key="1">
    <source>
        <dbReference type="PROSITE" id="PS51464"/>
    </source>
</evidence>
<dbReference type="AlphaFoldDB" id="A0A336N7B6"/>
<dbReference type="InterPro" id="IPR035461">
    <property type="entry name" value="GmhA/DiaA"/>
</dbReference>
<name>A0A336N7B6_AGGAP</name>
<dbReference type="PROSITE" id="PS51464">
    <property type="entry name" value="SIS"/>
    <property type="match status" value="1"/>
</dbReference>
<gene>
    <name evidence="2" type="primary">diaA</name>
    <name evidence="2" type="ORF">NCTC5908_01546</name>
</gene>
<evidence type="ECO:0000313" key="3">
    <source>
        <dbReference type="Proteomes" id="UP000253728"/>
    </source>
</evidence>
<dbReference type="PANTHER" id="PTHR30390">
    <property type="entry name" value="SEDOHEPTULOSE 7-PHOSPHATE ISOMERASE / DNAA INITIATOR-ASSOCIATING FACTOR FOR REPLICATION INITIATION"/>
    <property type="match status" value="1"/>
</dbReference>
<feature type="domain" description="SIS" evidence="1">
    <location>
        <begin position="34"/>
        <end position="194"/>
    </location>
</feature>
<dbReference type="STRING" id="732.ADJ80_07760"/>
<proteinExistence type="predicted"/>
<dbReference type="InterPro" id="IPR050099">
    <property type="entry name" value="SIS_GmhA/DiaA_subfam"/>
</dbReference>
<evidence type="ECO:0000313" key="2">
    <source>
        <dbReference type="EMBL" id="SSZ29740.1"/>
    </source>
</evidence>
<reference evidence="2 3" key="1">
    <citation type="submission" date="2018-06" db="EMBL/GenBank/DDBJ databases">
        <authorList>
            <consortium name="Pathogen Informatics"/>
            <person name="Doyle S."/>
        </authorList>
    </citation>
    <scope>NUCLEOTIDE SEQUENCE [LARGE SCALE GENOMIC DNA]</scope>
    <source>
        <strain evidence="2 3">NCTC5908</strain>
    </source>
</reference>
<organism evidence="2 3">
    <name type="scientific">Aggregatibacter aphrophilus</name>
    <name type="common">Haemophilus aphrophilus</name>
    <dbReference type="NCBI Taxonomy" id="732"/>
    <lineage>
        <taxon>Bacteria</taxon>
        <taxon>Pseudomonadati</taxon>
        <taxon>Pseudomonadota</taxon>
        <taxon>Gammaproteobacteria</taxon>
        <taxon>Pasteurellales</taxon>
        <taxon>Pasteurellaceae</taxon>
        <taxon>Aggregatibacter</taxon>
    </lineage>
</organism>
<dbReference type="PANTHER" id="PTHR30390:SF6">
    <property type="entry name" value="DNAA INITIATOR-ASSOCIATING PROTEIN DIAA"/>
    <property type="match status" value="1"/>
</dbReference>
<dbReference type="Gene3D" id="3.40.50.10490">
    <property type="entry name" value="Glucose-6-phosphate isomerase like protein, domain 1"/>
    <property type="match status" value="1"/>
</dbReference>
<dbReference type="Proteomes" id="UP000253728">
    <property type="component" value="Unassembled WGS sequence"/>
</dbReference>
<protein>
    <submittedName>
        <fullName evidence="2">DnaA initiator-associating protein diaA</fullName>
    </submittedName>
</protein>
<dbReference type="GO" id="GO:0097367">
    <property type="term" value="F:carbohydrate derivative binding"/>
    <property type="evidence" value="ECO:0007669"/>
    <property type="project" value="InterPro"/>
</dbReference>
<accession>A0A336N7B6</accession>
<dbReference type="SUPFAM" id="SSF53697">
    <property type="entry name" value="SIS domain"/>
    <property type="match status" value="1"/>
</dbReference>
<dbReference type="InterPro" id="IPR001347">
    <property type="entry name" value="SIS_dom"/>
</dbReference>
<dbReference type="GeneID" id="49635921"/>
<dbReference type="InterPro" id="IPR046348">
    <property type="entry name" value="SIS_dom_sf"/>
</dbReference>
<dbReference type="EMBL" id="UFSP01000002">
    <property type="protein sequence ID" value="SSZ29740.1"/>
    <property type="molecule type" value="Genomic_DNA"/>
</dbReference>
<dbReference type="Pfam" id="PF13580">
    <property type="entry name" value="SIS_2"/>
    <property type="match status" value="1"/>
</dbReference>
<sequence>MLNKLNDLYEENIKTHIYAKSLLSAQIVEAVQRMITCLLQGNKVIVCGDGRSYINAQCLVANLLNRYELKRPSFPSVLLSLDSAVSSTFISDNSLEKLYQHQFNALAQKGDMLVALAPLGNENNVLNIITHAVNKEINVIVLTGNSNDHIQGILAEKDLHIAVPSAKESRLLENHLFIINSICELIDFQLFSHS</sequence>
<dbReference type="GO" id="GO:1901135">
    <property type="term" value="P:carbohydrate derivative metabolic process"/>
    <property type="evidence" value="ECO:0007669"/>
    <property type="project" value="InterPro"/>
</dbReference>
<dbReference type="RefSeq" id="WP_005703093.1">
    <property type="nucleotide sequence ID" value="NZ_MAQF01000001.1"/>
</dbReference>